<feature type="region of interest" description="Disordered" evidence="1">
    <location>
        <begin position="442"/>
        <end position="473"/>
    </location>
</feature>
<evidence type="ECO:0000256" key="1">
    <source>
        <dbReference type="SAM" id="MobiDB-lite"/>
    </source>
</evidence>
<evidence type="ECO:0000313" key="3">
    <source>
        <dbReference type="Proteomes" id="UP000323386"/>
    </source>
</evidence>
<feature type="compositionally biased region" description="Basic and acidic residues" evidence="1">
    <location>
        <begin position="442"/>
        <end position="457"/>
    </location>
</feature>
<feature type="region of interest" description="Disordered" evidence="1">
    <location>
        <begin position="333"/>
        <end position="365"/>
    </location>
</feature>
<dbReference type="AlphaFoldDB" id="A0A5C3EXU2"/>
<evidence type="ECO:0000313" key="2">
    <source>
        <dbReference type="EMBL" id="SPO36446.1"/>
    </source>
</evidence>
<gene>
    <name evidence="2" type="ORF">PSFLO_01917</name>
</gene>
<name>A0A5C3EXU2_9BASI</name>
<feature type="region of interest" description="Disordered" evidence="1">
    <location>
        <begin position="1"/>
        <end position="57"/>
    </location>
</feature>
<sequence length="473" mass="51301">MPPSKKPASPSKQSHAARAAALLSRARAHATSTSPTKPSSAASSSSSSPSSTSSSAAVPLPDLLKQLTSKGGLTMHDAMAVTGKLINARCNTPHALSHISLIALQDMGVESEEHRKRTVLAFKGKKAAGITGDVAAAFDPSSNSPRKRRRRDDDDDALSREYGNVSGPSDRPSARNARPAPVFDYVFNEVLEESSLRGRYAVVNRAPVMTAWATILLERLAFSRAEALSLGSPRTAHCYVNYTSTMRGISLGIIPASEREKASNKVGPNQPHFELMGVKIPVMQMADGTYRGISGGEVVGPEKAFNYMRRSMAQTLSSVIGALTLLADSYIDPPPKMEAKDESEPLDAKTEHPDGTLPASTGPPPYGAEYLNTCGYDLYADFRPSTSGEWGKKGRLWYDKILALRRGHEADLAEWRVKEERLEGGGPIEEEWSEDIERLVQEELKKEDQTQTDHPVKLEAPGAKSETMDKQET</sequence>
<proteinExistence type="predicted"/>
<keyword evidence="3" id="KW-1185">Reference proteome</keyword>
<dbReference type="Proteomes" id="UP000323386">
    <property type="component" value="Unassembled WGS sequence"/>
</dbReference>
<organism evidence="2 3">
    <name type="scientific">Pseudozyma flocculosa</name>
    <dbReference type="NCBI Taxonomy" id="84751"/>
    <lineage>
        <taxon>Eukaryota</taxon>
        <taxon>Fungi</taxon>
        <taxon>Dikarya</taxon>
        <taxon>Basidiomycota</taxon>
        <taxon>Ustilaginomycotina</taxon>
        <taxon>Ustilaginomycetes</taxon>
        <taxon>Ustilaginales</taxon>
        <taxon>Ustilaginaceae</taxon>
        <taxon>Pseudozyma</taxon>
    </lineage>
</organism>
<feature type="region of interest" description="Disordered" evidence="1">
    <location>
        <begin position="133"/>
        <end position="176"/>
    </location>
</feature>
<feature type="compositionally biased region" description="Basic and acidic residues" evidence="1">
    <location>
        <begin position="335"/>
        <end position="354"/>
    </location>
</feature>
<dbReference type="EMBL" id="OOIP01000004">
    <property type="protein sequence ID" value="SPO36446.1"/>
    <property type="molecule type" value="Genomic_DNA"/>
</dbReference>
<accession>A0A5C3EXU2</accession>
<protein>
    <submittedName>
        <fullName evidence="2">Uncharacterized protein</fullName>
    </submittedName>
</protein>
<reference evidence="2 3" key="1">
    <citation type="submission" date="2018-03" db="EMBL/GenBank/DDBJ databases">
        <authorList>
            <person name="Guldener U."/>
        </authorList>
    </citation>
    <scope>NUCLEOTIDE SEQUENCE [LARGE SCALE GENOMIC DNA]</scope>
    <source>
        <strain evidence="2 3">DAOM196992</strain>
    </source>
</reference>
<dbReference type="OrthoDB" id="514070at2759"/>